<proteinExistence type="inferred from homology"/>
<evidence type="ECO:0000313" key="10">
    <source>
        <dbReference type="Proteomes" id="UP000014622"/>
    </source>
</evidence>
<dbReference type="InterPro" id="IPR050925">
    <property type="entry name" value="Rhomboid_protease_S54"/>
</dbReference>
<reference evidence="9 10" key="1">
    <citation type="submission" date="2013-06" db="EMBL/GenBank/DDBJ databases">
        <authorList>
            <person name="Weinstock G."/>
            <person name="Sodergren E."/>
            <person name="Lobos E.A."/>
            <person name="Fulton L."/>
            <person name="Fulton R."/>
            <person name="Courtney L."/>
            <person name="Fronick C."/>
            <person name="O'Laughlin M."/>
            <person name="Godfrey J."/>
            <person name="Wilson R.M."/>
            <person name="Miner T."/>
            <person name="Farmer C."/>
            <person name="Delehaunty K."/>
            <person name="Cordes M."/>
            <person name="Minx P."/>
            <person name="Tomlinson C."/>
            <person name="Chen J."/>
            <person name="Wollam A."/>
            <person name="Pepin K.H."/>
            <person name="Bhonagiri V."/>
            <person name="Zhang X."/>
            <person name="Warren W."/>
            <person name="Mitreva M."/>
            <person name="Mardis E.R."/>
            <person name="Wilson R.K."/>
        </authorList>
    </citation>
    <scope>NUCLEOTIDE SEQUENCE [LARGE SCALE GENOMIC DNA]</scope>
    <source>
        <strain evidence="9 10">SD2A-2</strain>
    </source>
</reference>
<dbReference type="InterPro" id="IPR035952">
    <property type="entry name" value="Rhomboid-like_sf"/>
</dbReference>
<keyword evidence="3 7" id="KW-0812">Transmembrane</keyword>
<dbReference type="GO" id="GO:0016020">
    <property type="term" value="C:membrane"/>
    <property type="evidence" value="ECO:0007669"/>
    <property type="project" value="UniProtKB-SubCell"/>
</dbReference>
<evidence type="ECO:0000256" key="4">
    <source>
        <dbReference type="ARBA" id="ARBA00022801"/>
    </source>
</evidence>
<comment type="caution">
    <text evidence="9">The sequence shown here is derived from an EMBL/GenBank/DDBJ whole genome shotgun (WGS) entry which is preliminary data.</text>
</comment>
<evidence type="ECO:0000256" key="7">
    <source>
        <dbReference type="SAM" id="Phobius"/>
    </source>
</evidence>
<dbReference type="Gene3D" id="1.20.1540.10">
    <property type="entry name" value="Rhomboid-like"/>
    <property type="match status" value="1"/>
</dbReference>
<evidence type="ECO:0000256" key="1">
    <source>
        <dbReference type="ARBA" id="ARBA00004141"/>
    </source>
</evidence>
<feature type="transmembrane region" description="Helical" evidence="7">
    <location>
        <begin position="127"/>
        <end position="146"/>
    </location>
</feature>
<evidence type="ECO:0000313" key="9">
    <source>
        <dbReference type="EMBL" id="EPI10292.1"/>
    </source>
</evidence>
<feature type="transmembrane region" description="Helical" evidence="7">
    <location>
        <begin position="213"/>
        <end position="231"/>
    </location>
</feature>
<dbReference type="InterPro" id="IPR022764">
    <property type="entry name" value="Peptidase_S54_rhomboid_dom"/>
</dbReference>
<dbReference type="Pfam" id="PF01694">
    <property type="entry name" value="Rhomboid"/>
    <property type="match status" value="1"/>
</dbReference>
<organism evidence="9 10">
    <name type="scientific">Enterococcus faecium SD2A-2</name>
    <dbReference type="NCBI Taxonomy" id="1244154"/>
    <lineage>
        <taxon>Bacteria</taxon>
        <taxon>Bacillati</taxon>
        <taxon>Bacillota</taxon>
        <taxon>Bacilli</taxon>
        <taxon>Lactobacillales</taxon>
        <taxon>Enterococcaceae</taxon>
        <taxon>Enterococcus</taxon>
    </lineage>
</organism>
<name>A0AB73A7K7_ENTFC</name>
<dbReference type="EMBL" id="ATIT01000115">
    <property type="protein sequence ID" value="EPI10292.1"/>
    <property type="molecule type" value="Genomic_DNA"/>
</dbReference>
<dbReference type="PANTHER" id="PTHR43731">
    <property type="entry name" value="RHOMBOID PROTEASE"/>
    <property type="match status" value="1"/>
</dbReference>
<feature type="transmembrane region" description="Helical" evidence="7">
    <location>
        <begin position="158"/>
        <end position="175"/>
    </location>
</feature>
<keyword evidence="5 7" id="KW-1133">Transmembrane helix</keyword>
<comment type="similarity">
    <text evidence="2">Belongs to the peptidase S54 family.</text>
</comment>
<gene>
    <name evidence="9" type="ORF">D356_02209</name>
</gene>
<evidence type="ECO:0000256" key="2">
    <source>
        <dbReference type="ARBA" id="ARBA00009045"/>
    </source>
</evidence>
<evidence type="ECO:0000256" key="5">
    <source>
        <dbReference type="ARBA" id="ARBA00022989"/>
    </source>
</evidence>
<dbReference type="PANTHER" id="PTHR43731:SF14">
    <property type="entry name" value="PRESENILIN-ASSOCIATED RHOMBOID-LIKE PROTEIN, MITOCHONDRIAL"/>
    <property type="match status" value="1"/>
</dbReference>
<dbReference type="Proteomes" id="UP000014622">
    <property type="component" value="Unassembled WGS sequence"/>
</dbReference>
<dbReference type="SUPFAM" id="SSF144091">
    <property type="entry name" value="Rhomboid-like"/>
    <property type="match status" value="1"/>
</dbReference>
<evidence type="ECO:0000259" key="8">
    <source>
        <dbReference type="Pfam" id="PF01694"/>
    </source>
</evidence>
<sequence>MKWEVFMNYQQQIKMRAWLRRPLWTYAFLGIQTIVFIIMELFPRLEIPYYTGMYGPYLVHFNEWWRLVTPIFIHFGVMHFVMNSLILYFMGQQIEAIYGHWRFFLIYIFSGIMGNTASFAFNEANVLSGGASTSIFGLFGALFILGFHFKYNTAIQQLVRHFLLFIAMTFVFGLLDTSVDVWGHLGGLVGGLVLGNILGLPKQQTSYSIHQKILSTLVFVFLFVICILLGLKKYGLLV</sequence>
<protein>
    <submittedName>
        <fullName evidence="9">Peptidase, S54 family</fullName>
    </submittedName>
</protein>
<comment type="subcellular location">
    <subcellularLocation>
        <location evidence="1">Membrane</location>
        <topology evidence="1">Multi-pass membrane protein</topology>
    </subcellularLocation>
</comment>
<evidence type="ECO:0000256" key="3">
    <source>
        <dbReference type="ARBA" id="ARBA00022692"/>
    </source>
</evidence>
<keyword evidence="6 7" id="KW-0472">Membrane</keyword>
<keyword evidence="4" id="KW-0378">Hydrolase</keyword>
<feature type="transmembrane region" description="Helical" evidence="7">
    <location>
        <begin position="23"/>
        <end position="44"/>
    </location>
</feature>
<feature type="domain" description="Peptidase S54 rhomboid" evidence="8">
    <location>
        <begin position="62"/>
        <end position="198"/>
    </location>
</feature>
<evidence type="ECO:0000256" key="6">
    <source>
        <dbReference type="ARBA" id="ARBA00023136"/>
    </source>
</evidence>
<feature type="transmembrane region" description="Helical" evidence="7">
    <location>
        <begin position="64"/>
        <end position="89"/>
    </location>
</feature>
<dbReference type="GO" id="GO:0004252">
    <property type="term" value="F:serine-type endopeptidase activity"/>
    <property type="evidence" value="ECO:0007669"/>
    <property type="project" value="InterPro"/>
</dbReference>
<feature type="transmembrane region" description="Helical" evidence="7">
    <location>
        <begin position="101"/>
        <end position="121"/>
    </location>
</feature>
<accession>A0AB73A7K7</accession>
<dbReference type="AlphaFoldDB" id="A0AB73A7K7"/>
<feature type="transmembrane region" description="Helical" evidence="7">
    <location>
        <begin position="181"/>
        <end position="201"/>
    </location>
</feature>